<reference evidence="1 2" key="1">
    <citation type="journal article" date="2016" name="Mol. Biol. Evol.">
        <title>Comparative Genomics of Early-Diverging Mushroom-Forming Fungi Provides Insights into the Origins of Lignocellulose Decay Capabilities.</title>
        <authorList>
            <person name="Nagy L.G."/>
            <person name="Riley R."/>
            <person name="Tritt A."/>
            <person name="Adam C."/>
            <person name="Daum C."/>
            <person name="Floudas D."/>
            <person name="Sun H."/>
            <person name="Yadav J.S."/>
            <person name="Pangilinan J."/>
            <person name="Larsson K.H."/>
            <person name="Matsuura K."/>
            <person name="Barry K."/>
            <person name="Labutti K."/>
            <person name="Kuo R."/>
            <person name="Ohm R.A."/>
            <person name="Bhattacharya S.S."/>
            <person name="Shirouzu T."/>
            <person name="Yoshinaga Y."/>
            <person name="Martin F.M."/>
            <person name="Grigoriev I.V."/>
            <person name="Hibbett D.S."/>
        </authorList>
    </citation>
    <scope>NUCLEOTIDE SEQUENCE [LARGE SCALE GENOMIC DNA]</scope>
    <source>
        <strain evidence="1 2">CBS 109695</strain>
    </source>
</reference>
<dbReference type="EMBL" id="KV417831">
    <property type="protein sequence ID" value="KZP05574.1"/>
    <property type="molecule type" value="Genomic_DNA"/>
</dbReference>
<dbReference type="Proteomes" id="UP000076532">
    <property type="component" value="Unassembled WGS sequence"/>
</dbReference>
<gene>
    <name evidence="1" type="ORF">FIBSPDRAFT_967169</name>
</gene>
<accession>A0A167W0W1</accession>
<evidence type="ECO:0000313" key="1">
    <source>
        <dbReference type="EMBL" id="KZP05574.1"/>
    </source>
</evidence>
<proteinExistence type="predicted"/>
<organism evidence="1 2">
    <name type="scientific">Athelia psychrophila</name>
    <dbReference type="NCBI Taxonomy" id="1759441"/>
    <lineage>
        <taxon>Eukaryota</taxon>
        <taxon>Fungi</taxon>
        <taxon>Dikarya</taxon>
        <taxon>Basidiomycota</taxon>
        <taxon>Agaricomycotina</taxon>
        <taxon>Agaricomycetes</taxon>
        <taxon>Agaricomycetidae</taxon>
        <taxon>Atheliales</taxon>
        <taxon>Atheliaceae</taxon>
        <taxon>Athelia</taxon>
    </lineage>
</organism>
<evidence type="ECO:0000313" key="2">
    <source>
        <dbReference type="Proteomes" id="UP000076532"/>
    </source>
</evidence>
<dbReference type="AlphaFoldDB" id="A0A167W0W1"/>
<sequence length="199" mass="22258">MEELLLVRLHPLPERPEHLALRPHGRAVGRASVVVGAGVLHRVSLFPSLRVFQLSSYQVLEEAQLELVRQVLRLEQQRVAEERARHLDVLPELEAEEHAHAPEPRLVRQLVAPLAGALPALLHVLALVLPARPARLPLGHRSDPAFATSRPPPIPPNLPARGLMLITITGPPVTHTLRLPLALRGYRRHLYWRRRYGGG</sequence>
<name>A0A167W0W1_9AGAM</name>
<protein>
    <submittedName>
        <fullName evidence="1">Uncharacterized protein</fullName>
    </submittedName>
</protein>
<keyword evidence="2" id="KW-1185">Reference proteome</keyword>